<gene>
    <name evidence="2" type="ORF">mMyoMyo1_017944</name>
</gene>
<evidence type="ECO:0000256" key="1">
    <source>
        <dbReference type="SAM" id="MobiDB-lite"/>
    </source>
</evidence>
<feature type="region of interest" description="Disordered" evidence="1">
    <location>
        <begin position="1"/>
        <end position="77"/>
    </location>
</feature>
<dbReference type="Proteomes" id="UP000527355">
    <property type="component" value="Unassembled WGS sequence"/>
</dbReference>
<feature type="compositionally biased region" description="Low complexity" evidence="1">
    <location>
        <begin position="16"/>
        <end position="31"/>
    </location>
</feature>
<evidence type="ECO:0000313" key="2">
    <source>
        <dbReference type="EMBL" id="KAF6311232.1"/>
    </source>
</evidence>
<comment type="caution">
    <text evidence="2">The sequence shown here is derived from an EMBL/GenBank/DDBJ whole genome shotgun (WGS) entry which is preliminary data.</text>
</comment>
<organism evidence="2 3">
    <name type="scientific">Myotis myotis</name>
    <name type="common">Greater mouse-eared bat</name>
    <name type="synonym">Vespertilio myotis</name>
    <dbReference type="NCBI Taxonomy" id="51298"/>
    <lineage>
        <taxon>Eukaryota</taxon>
        <taxon>Metazoa</taxon>
        <taxon>Chordata</taxon>
        <taxon>Craniata</taxon>
        <taxon>Vertebrata</taxon>
        <taxon>Euteleostomi</taxon>
        <taxon>Mammalia</taxon>
        <taxon>Eutheria</taxon>
        <taxon>Laurasiatheria</taxon>
        <taxon>Chiroptera</taxon>
        <taxon>Yangochiroptera</taxon>
        <taxon>Vespertilionidae</taxon>
        <taxon>Myotis</taxon>
    </lineage>
</organism>
<name>A0A7J7UEN9_MYOMY</name>
<proteinExistence type="predicted"/>
<dbReference type="AlphaFoldDB" id="A0A7J7UEN9"/>
<reference evidence="2 3" key="1">
    <citation type="journal article" date="2020" name="Nature">
        <title>Six reference-quality genomes reveal evolution of bat adaptations.</title>
        <authorList>
            <person name="Jebb D."/>
            <person name="Huang Z."/>
            <person name="Pippel M."/>
            <person name="Hughes G.M."/>
            <person name="Lavrichenko K."/>
            <person name="Devanna P."/>
            <person name="Winkler S."/>
            <person name="Jermiin L.S."/>
            <person name="Skirmuntt E.C."/>
            <person name="Katzourakis A."/>
            <person name="Burkitt-Gray L."/>
            <person name="Ray D.A."/>
            <person name="Sullivan K.A.M."/>
            <person name="Roscito J.G."/>
            <person name="Kirilenko B.M."/>
            <person name="Davalos L.M."/>
            <person name="Corthals A.P."/>
            <person name="Power M.L."/>
            <person name="Jones G."/>
            <person name="Ransome R.D."/>
            <person name="Dechmann D.K.N."/>
            <person name="Locatelli A.G."/>
            <person name="Puechmaille S.J."/>
            <person name="Fedrigo O."/>
            <person name="Jarvis E.D."/>
            <person name="Hiller M."/>
            <person name="Vernes S.C."/>
            <person name="Myers E.W."/>
            <person name="Teeling E.C."/>
        </authorList>
    </citation>
    <scope>NUCLEOTIDE SEQUENCE [LARGE SCALE GENOMIC DNA]</scope>
    <source>
        <strain evidence="2">MMyoMyo1</strain>
        <tissue evidence="2">Flight muscle</tissue>
    </source>
</reference>
<keyword evidence="3" id="KW-1185">Reference proteome</keyword>
<protein>
    <submittedName>
        <fullName evidence="2">SWI/SNF related, matrix associated, actin dependent regulator of chromatin subfamily c member 1</fullName>
    </submittedName>
</protein>
<dbReference type="EMBL" id="JABWUV010000013">
    <property type="protein sequence ID" value="KAF6311232.1"/>
    <property type="molecule type" value="Genomic_DNA"/>
</dbReference>
<accession>A0A7J7UEN9</accession>
<evidence type="ECO:0000313" key="3">
    <source>
        <dbReference type="Proteomes" id="UP000527355"/>
    </source>
</evidence>
<sequence length="77" mass="7421">MMPGQPLPGRMIPSVAASIHPPGSGPASAGMPPMPGSILGPRVTLTAPNGMYPPPQPPPADGVPPPPAPGPPAPAAP</sequence>
<feature type="compositionally biased region" description="Pro residues" evidence="1">
    <location>
        <begin position="51"/>
        <end position="77"/>
    </location>
</feature>